<keyword evidence="2" id="KW-1185">Reference proteome</keyword>
<accession>A0A4P7CYC8</accession>
<sequence length="83" mass="9291">MSAYAYIQWADVPATLAHKSRQRVDEATKQQLVAFEGCPFAGELEQLAGGRLQVAFPFPINADLRAQMVDWLLHWGISFTVIV</sequence>
<organism evidence="1 2">
    <name type="scientific">Paraburkholderia pallida</name>
    <dbReference type="NCBI Taxonomy" id="2547399"/>
    <lineage>
        <taxon>Bacteria</taxon>
        <taxon>Pseudomonadati</taxon>
        <taxon>Pseudomonadota</taxon>
        <taxon>Betaproteobacteria</taxon>
        <taxon>Burkholderiales</taxon>
        <taxon>Burkholderiaceae</taxon>
        <taxon>Paraburkholderia</taxon>
    </lineage>
</organism>
<gene>
    <name evidence="1" type="ORF">E1956_18695</name>
</gene>
<evidence type="ECO:0000313" key="2">
    <source>
        <dbReference type="Proteomes" id="UP000295727"/>
    </source>
</evidence>
<name>A0A4P7CYC8_9BURK</name>
<reference evidence="1 2" key="1">
    <citation type="submission" date="2019-03" db="EMBL/GenBank/DDBJ databases">
        <title>Paraburkholderia sp. 7MH5, isolated from subtropical forest soil.</title>
        <authorList>
            <person name="Gao Z.-H."/>
            <person name="Qiu L.-H."/>
        </authorList>
    </citation>
    <scope>NUCLEOTIDE SEQUENCE [LARGE SCALE GENOMIC DNA]</scope>
    <source>
        <strain evidence="1 2">7MH5</strain>
    </source>
</reference>
<dbReference type="OrthoDB" id="9104280at2"/>
<proteinExistence type="predicted"/>
<dbReference type="Proteomes" id="UP000295727">
    <property type="component" value="Chromosome 2"/>
</dbReference>
<dbReference type="AlphaFoldDB" id="A0A4P7CYC8"/>
<dbReference type="KEGG" id="ppai:E1956_18695"/>
<dbReference type="EMBL" id="CP038149">
    <property type="protein sequence ID" value="QBQ99234.1"/>
    <property type="molecule type" value="Genomic_DNA"/>
</dbReference>
<dbReference type="RefSeq" id="WP_134751800.1">
    <property type="nucleotide sequence ID" value="NZ_CP038149.1"/>
</dbReference>
<protein>
    <submittedName>
        <fullName evidence="1">Phage portal protein</fullName>
    </submittedName>
</protein>
<evidence type="ECO:0000313" key="1">
    <source>
        <dbReference type="EMBL" id="QBQ99234.1"/>
    </source>
</evidence>